<reference evidence="2 3" key="1">
    <citation type="submission" date="2023-04" db="EMBL/GenBank/DDBJ databases">
        <title>Australian commercial rhizobial inoculants.</title>
        <authorList>
            <person name="Kohlmeier M.G."/>
            <person name="O'Hara G.W."/>
            <person name="Colombi E."/>
            <person name="Ramsay J.P."/>
            <person name="Terpolilli J."/>
        </authorList>
    </citation>
    <scope>NUCLEOTIDE SEQUENCE [LARGE SCALE GENOMIC DNA]</scope>
    <source>
        <strain evidence="2 3">CB627</strain>
    </source>
</reference>
<keyword evidence="1" id="KW-0472">Membrane</keyword>
<gene>
    <name evidence="2" type="ORF">QA636_28520</name>
</gene>
<protein>
    <recommendedName>
        <fullName evidence="4">Flp family type IVb pilin</fullName>
    </recommendedName>
</protein>
<evidence type="ECO:0008006" key="4">
    <source>
        <dbReference type="Google" id="ProtNLM"/>
    </source>
</evidence>
<accession>A0ABY8JBS6</accession>
<keyword evidence="1" id="KW-0812">Transmembrane</keyword>
<evidence type="ECO:0000313" key="2">
    <source>
        <dbReference type="EMBL" id="WFU61428.1"/>
    </source>
</evidence>
<keyword evidence="1" id="KW-1133">Transmembrane helix</keyword>
<dbReference type="Proteomes" id="UP001221546">
    <property type="component" value="Chromosome"/>
</dbReference>
<keyword evidence="3" id="KW-1185">Reference proteome</keyword>
<evidence type="ECO:0000313" key="3">
    <source>
        <dbReference type="Proteomes" id="UP001221546"/>
    </source>
</evidence>
<feature type="transmembrane region" description="Helical" evidence="1">
    <location>
        <begin position="21"/>
        <end position="44"/>
    </location>
</feature>
<organism evidence="2 3">
    <name type="scientific">Bradyrhizobium brasilense</name>
    <dbReference type="NCBI Taxonomy" id="1419277"/>
    <lineage>
        <taxon>Bacteria</taxon>
        <taxon>Pseudomonadati</taxon>
        <taxon>Pseudomonadota</taxon>
        <taxon>Alphaproteobacteria</taxon>
        <taxon>Hyphomicrobiales</taxon>
        <taxon>Nitrobacteraceae</taxon>
        <taxon>Bradyrhizobium</taxon>
    </lineage>
</organism>
<dbReference type="EMBL" id="CP121646">
    <property type="protein sequence ID" value="WFU61428.1"/>
    <property type="molecule type" value="Genomic_DNA"/>
</dbReference>
<evidence type="ECO:0000256" key="1">
    <source>
        <dbReference type="SAM" id="Phobius"/>
    </source>
</evidence>
<dbReference type="RefSeq" id="WP_310884952.1">
    <property type="nucleotide sequence ID" value="NZ_CP121646.1"/>
</dbReference>
<proteinExistence type="predicted"/>
<name>A0ABY8JBS6_9BRAD</name>
<sequence>MLKYYIKSAEAFKRLRADQDGVVSFEYVIVAACIIVAVGAAFGLSGSGALSSGLSSAISAVVAKLTSAVS</sequence>